<evidence type="ECO:0000313" key="13">
    <source>
        <dbReference type="Proteomes" id="UP000267251"/>
    </source>
</evidence>
<comment type="cofactor">
    <cofactor evidence="9">
        <name>Zn(2+)</name>
        <dbReference type="ChEBI" id="CHEBI:29105"/>
    </cofactor>
    <text evidence="9">Binds 1 zinc ion.</text>
</comment>
<keyword evidence="13" id="KW-1185">Reference proteome</keyword>
<dbReference type="InterPro" id="IPR045090">
    <property type="entry name" value="Pept_M3A_M3B"/>
</dbReference>
<dbReference type="Gene3D" id="3.40.390.10">
    <property type="entry name" value="Collagenase (Catalytic Domain)"/>
    <property type="match status" value="1"/>
</dbReference>
<dbReference type="Proteomes" id="UP000267251">
    <property type="component" value="Unassembled WGS sequence"/>
</dbReference>
<evidence type="ECO:0000256" key="2">
    <source>
        <dbReference type="ARBA" id="ARBA00022670"/>
    </source>
</evidence>
<dbReference type="PANTHER" id="PTHR11804:SF83">
    <property type="entry name" value="LD37516P"/>
    <property type="match status" value="1"/>
</dbReference>
<evidence type="ECO:0000313" key="12">
    <source>
        <dbReference type="EMBL" id="RKP13900.1"/>
    </source>
</evidence>
<dbReference type="CDD" id="cd06456">
    <property type="entry name" value="M3A_DCP"/>
    <property type="match status" value="1"/>
</dbReference>
<accession>A0A4P9Y7K6</accession>
<dbReference type="Pfam" id="PF19310">
    <property type="entry name" value="TOP_N"/>
    <property type="match status" value="1"/>
</dbReference>
<reference evidence="13" key="1">
    <citation type="journal article" date="2018" name="Nat. Microbiol.">
        <title>Leveraging single-cell genomics to expand the fungal tree of life.</title>
        <authorList>
            <person name="Ahrendt S.R."/>
            <person name="Quandt C.A."/>
            <person name="Ciobanu D."/>
            <person name="Clum A."/>
            <person name="Salamov A."/>
            <person name="Andreopoulos B."/>
            <person name="Cheng J.F."/>
            <person name="Woyke T."/>
            <person name="Pelin A."/>
            <person name="Henrissat B."/>
            <person name="Reynolds N.K."/>
            <person name="Benny G.L."/>
            <person name="Smith M.E."/>
            <person name="James T.Y."/>
            <person name="Grigoriev I.V."/>
        </authorList>
    </citation>
    <scope>NUCLEOTIDE SEQUENCE [LARGE SCALE GENOMIC DNA]</scope>
</reference>
<evidence type="ECO:0000256" key="8">
    <source>
        <dbReference type="ARBA" id="ARBA00026100"/>
    </source>
</evidence>
<keyword evidence="4 9" id="KW-0378">Hydrolase</keyword>
<dbReference type="Gene3D" id="1.10.1370.10">
    <property type="entry name" value="Neurolysin, domain 3"/>
    <property type="match status" value="1"/>
</dbReference>
<dbReference type="Pfam" id="PF01432">
    <property type="entry name" value="Peptidase_M3"/>
    <property type="match status" value="1"/>
</dbReference>
<dbReference type="GO" id="GO:0006518">
    <property type="term" value="P:peptide metabolic process"/>
    <property type="evidence" value="ECO:0007669"/>
    <property type="project" value="TreeGrafter"/>
</dbReference>
<keyword evidence="3 9" id="KW-0479">Metal-binding</keyword>
<dbReference type="EC" id="3.4.24.70" evidence="8"/>
<evidence type="ECO:0000256" key="7">
    <source>
        <dbReference type="ARBA" id="ARBA00024603"/>
    </source>
</evidence>
<evidence type="ECO:0000256" key="6">
    <source>
        <dbReference type="ARBA" id="ARBA00023049"/>
    </source>
</evidence>
<organism evidence="12 13">
    <name type="scientific">Piptocephalis cylindrospora</name>
    <dbReference type="NCBI Taxonomy" id="1907219"/>
    <lineage>
        <taxon>Eukaryota</taxon>
        <taxon>Fungi</taxon>
        <taxon>Fungi incertae sedis</taxon>
        <taxon>Zoopagomycota</taxon>
        <taxon>Zoopagomycotina</taxon>
        <taxon>Zoopagomycetes</taxon>
        <taxon>Zoopagales</taxon>
        <taxon>Piptocephalidaceae</taxon>
        <taxon>Piptocephalis</taxon>
    </lineage>
</organism>
<feature type="domain" description="Oligopeptidase A N-terminal" evidence="11">
    <location>
        <begin position="40"/>
        <end position="158"/>
    </location>
</feature>
<protein>
    <recommendedName>
        <fullName evidence="8">oligopeptidase A</fullName>
        <ecNumber evidence="8">3.4.24.70</ecNumber>
    </recommendedName>
</protein>
<dbReference type="GO" id="GO:0005829">
    <property type="term" value="C:cytosol"/>
    <property type="evidence" value="ECO:0007669"/>
    <property type="project" value="UniProtKB-ARBA"/>
</dbReference>
<dbReference type="EMBL" id="KZ987922">
    <property type="protein sequence ID" value="RKP13900.1"/>
    <property type="molecule type" value="Genomic_DNA"/>
</dbReference>
<dbReference type="InterPro" id="IPR045666">
    <property type="entry name" value="OpdA_N"/>
</dbReference>
<dbReference type="SUPFAM" id="SSF55486">
    <property type="entry name" value="Metalloproteases ('zincins'), catalytic domain"/>
    <property type="match status" value="1"/>
</dbReference>
<dbReference type="InterPro" id="IPR034005">
    <property type="entry name" value="M3A_DCP"/>
</dbReference>
<feature type="domain" description="Peptidase M3A/M3B catalytic" evidence="10">
    <location>
        <begin position="243"/>
        <end position="690"/>
    </location>
</feature>
<dbReference type="InterPro" id="IPR001567">
    <property type="entry name" value="Pept_M3A_M3B_dom"/>
</dbReference>
<keyword evidence="6 9" id="KW-0482">Metalloprotease</keyword>
<dbReference type="PANTHER" id="PTHR11804">
    <property type="entry name" value="PROTEASE M3 THIMET OLIGOPEPTIDASE-RELATED"/>
    <property type="match status" value="1"/>
</dbReference>
<keyword evidence="5 9" id="KW-0862">Zinc</keyword>
<evidence type="ECO:0000256" key="9">
    <source>
        <dbReference type="RuleBase" id="RU003435"/>
    </source>
</evidence>
<keyword evidence="2 9" id="KW-0645">Protease</keyword>
<sequence>MATVTSSSPGHQAETGPLRSLSLFPDFEGLNEDRILPDLESLVKEVEQEFTQLEPTLTPTWQGSLGALESLEMRLEYAFGIVQHLSGVRDTAKVREALRVIQPKLIRLGLRMGRSPQLYQVLRQQLDSEAAGSLTGTQRRIMRNRLVEMQISGVDLAEGSEQAKRFAEVKGQLGELSLTFSNNLLDAIKAYVHIVRDPTDLAGCPESLRETLAGNARSHGHPEATSKAGPWAITLEQPILVPFMETCMNQALREQVYRANVTKAPENAKLIPKILALRHEMATLVGYPNYAVLSRQTKMAKTGPKALLDQLYASVHKEAKGELSRLEAFATEHLSLPTPLRPWDTALAREALRKRETRYSEEEISKYFSFDRVILGMFDLTRELFGVEVSQVPSSRYAELGVSLWHPDVRLYEVREAGQVVAYFYGDFYSRPENKRSGAWMDVCSTRRRDTQGNLRLPISYLICNQSRPNADTGVSLMKFSDVLTLFHEFGHCLQHILTRVDHPQAAGVNGIEWDFVEVASQLMENFCYEPSTLQRLSGHHETGDPMPLDMIKALQKERQFLAGMDTLRQLQFSNVDLALHAKAPLDDQEPFAVDKEVSQKFSLIERIPEDRFLCSFSHIFAGGYSAGYYSYKWSEVYASDGYAAFEEADSDQGEGRREVGQRYRDTVLSLGGGTDPHEVWKAFRGRSDASVNHLLRHQGLQGQ</sequence>
<dbReference type="GO" id="GO:0004222">
    <property type="term" value="F:metalloendopeptidase activity"/>
    <property type="evidence" value="ECO:0007669"/>
    <property type="project" value="UniProtKB-EC"/>
</dbReference>
<evidence type="ECO:0000259" key="10">
    <source>
        <dbReference type="Pfam" id="PF01432"/>
    </source>
</evidence>
<dbReference type="FunFam" id="3.40.390.10:FF:000009">
    <property type="entry name" value="Oligopeptidase A"/>
    <property type="match status" value="1"/>
</dbReference>
<gene>
    <name evidence="12" type="ORF">BJ684DRAFT_9401</name>
</gene>
<name>A0A4P9Y7K6_9FUNG</name>
<evidence type="ECO:0000256" key="1">
    <source>
        <dbReference type="ARBA" id="ARBA00006040"/>
    </source>
</evidence>
<evidence type="ECO:0000256" key="5">
    <source>
        <dbReference type="ARBA" id="ARBA00022833"/>
    </source>
</evidence>
<comment type="similarity">
    <text evidence="1 9">Belongs to the peptidase M3 family.</text>
</comment>
<evidence type="ECO:0000256" key="4">
    <source>
        <dbReference type="ARBA" id="ARBA00022801"/>
    </source>
</evidence>
<dbReference type="Gene3D" id="1.10.1370.40">
    <property type="match status" value="1"/>
</dbReference>
<dbReference type="OrthoDB" id="534666at2759"/>
<dbReference type="AlphaFoldDB" id="A0A4P9Y7K6"/>
<dbReference type="InterPro" id="IPR024077">
    <property type="entry name" value="Neurolysin/TOP_dom2"/>
</dbReference>
<evidence type="ECO:0000256" key="3">
    <source>
        <dbReference type="ARBA" id="ARBA00022723"/>
    </source>
</evidence>
<dbReference type="GO" id="GO:0046872">
    <property type="term" value="F:metal ion binding"/>
    <property type="evidence" value="ECO:0007669"/>
    <property type="project" value="UniProtKB-UniRule"/>
</dbReference>
<comment type="catalytic activity">
    <reaction evidence="7">
        <text>Hydrolysis of oligopeptides, with broad specificity. Gly or Ala commonly occur as P1 or P1' residues, but more distant residues are also important, as is shown by the fact that Z-Gly-Pro-Gly-|-Gly-Pro-Ala is cleaved, but not Z-(Gly)(5).</text>
        <dbReference type="EC" id="3.4.24.70"/>
    </reaction>
</comment>
<dbReference type="InterPro" id="IPR024079">
    <property type="entry name" value="MetalloPept_cat_dom_sf"/>
</dbReference>
<proteinExistence type="inferred from homology"/>
<evidence type="ECO:0000259" key="11">
    <source>
        <dbReference type="Pfam" id="PF19310"/>
    </source>
</evidence>
<dbReference type="GO" id="GO:0006508">
    <property type="term" value="P:proteolysis"/>
    <property type="evidence" value="ECO:0007669"/>
    <property type="project" value="UniProtKB-KW"/>
</dbReference>